<evidence type="ECO:0000256" key="8">
    <source>
        <dbReference type="SAM" id="MobiDB-lite"/>
    </source>
</evidence>
<accession>S0F3J8</accession>
<dbReference type="PROSITE" id="PS00108">
    <property type="entry name" value="PROTEIN_KINASE_ST"/>
    <property type="match status" value="1"/>
</dbReference>
<dbReference type="GeneID" id="17320038"/>
<sequence length="463" mass="52418">MADKPLLANRYCLNQVIGEGAYGVVASAQDVVTGDVVAVKRIKRVLDTYAMATRILRELKFLRLLRGHNNVIEVKDILVPSDRERFNDTFVVFELMPCDLSSVIRSTAPLNPANVKYLMFQLLRGIQYLHTAGVLHRDLKPSNILVDSKCSLKICDFGLARAAFRAENDADLVLWTEYVATRWYRAPELIMPHENNYGRAIDVWSAGCIFAEMLLRSPLLPGGDAIDQLRRITEFTGTPTLDVISRLRNPKAQQYLKSVKPKPPTDLNTIFAPGTDPEALQLIKAMLEFDPQKRITAYDALMTNYFKEWRDPLGFGPRPRDLTEKEFDFEKRLGMNKIDGLAYIRRELLEEILFYHPEKRDELYGNGPSYEVESQAAGFAKAMDNQRKGFNAAVPAKSMPKDAMKNIVLSQTERRNAAMKHGRAPTVPSEVMRQYENQMDTSETPRPGETPQQGENEDAAMQG</sequence>
<dbReference type="AlphaFoldDB" id="S0F3J8"/>
<evidence type="ECO:0000256" key="3">
    <source>
        <dbReference type="ARBA" id="ARBA00022741"/>
    </source>
</evidence>
<feature type="region of interest" description="Disordered" evidence="8">
    <location>
        <begin position="414"/>
        <end position="463"/>
    </location>
</feature>
<dbReference type="PROSITE" id="PS50011">
    <property type="entry name" value="PROTEIN_KINASE_DOM"/>
    <property type="match status" value="1"/>
</dbReference>
<evidence type="ECO:0000313" key="11">
    <source>
        <dbReference type="Proteomes" id="UP000012073"/>
    </source>
</evidence>
<dbReference type="Pfam" id="PF00069">
    <property type="entry name" value="Pkinase"/>
    <property type="match status" value="1"/>
</dbReference>
<feature type="compositionally biased region" description="Polar residues" evidence="8">
    <location>
        <begin position="435"/>
        <end position="454"/>
    </location>
</feature>
<dbReference type="CDD" id="cd07834">
    <property type="entry name" value="STKc_MAPK"/>
    <property type="match status" value="1"/>
</dbReference>
<dbReference type="InterPro" id="IPR050117">
    <property type="entry name" value="MAPK"/>
</dbReference>
<dbReference type="OrthoDB" id="2396at2759"/>
<keyword evidence="1 7" id="KW-0723">Serine/threonine-protein kinase</keyword>
<dbReference type="Gene3D" id="3.30.200.20">
    <property type="entry name" value="Phosphorylase Kinase, domain 1"/>
    <property type="match status" value="1"/>
</dbReference>
<evidence type="ECO:0000256" key="1">
    <source>
        <dbReference type="ARBA" id="ARBA00022527"/>
    </source>
</evidence>
<keyword evidence="4 10" id="KW-0418">Kinase</keyword>
<evidence type="ECO:0000256" key="7">
    <source>
        <dbReference type="RuleBase" id="RU000304"/>
    </source>
</evidence>
<keyword evidence="2" id="KW-0808">Transferase</keyword>
<dbReference type="OMA" id="IFDIQRP"/>
<dbReference type="Proteomes" id="UP000012073">
    <property type="component" value="Unassembled WGS sequence"/>
</dbReference>
<reference evidence="11" key="1">
    <citation type="journal article" date="2013" name="Proc. Natl. Acad. Sci. U.S.A.">
        <title>Genome structure and metabolic features in the red seaweed Chondrus crispus shed light on evolution of the Archaeplastida.</title>
        <authorList>
            <person name="Collen J."/>
            <person name="Porcel B."/>
            <person name="Carre W."/>
            <person name="Ball S.G."/>
            <person name="Chaparro C."/>
            <person name="Tonon T."/>
            <person name="Barbeyron T."/>
            <person name="Michel G."/>
            <person name="Noel B."/>
            <person name="Valentin K."/>
            <person name="Elias M."/>
            <person name="Artiguenave F."/>
            <person name="Arun A."/>
            <person name="Aury J.M."/>
            <person name="Barbosa-Neto J.F."/>
            <person name="Bothwell J.H."/>
            <person name="Bouget F.Y."/>
            <person name="Brillet L."/>
            <person name="Cabello-Hurtado F."/>
            <person name="Capella-Gutierrez S."/>
            <person name="Charrier B."/>
            <person name="Cladiere L."/>
            <person name="Cock J.M."/>
            <person name="Coelho S.M."/>
            <person name="Colleoni C."/>
            <person name="Czjzek M."/>
            <person name="Da Silva C."/>
            <person name="Delage L."/>
            <person name="Denoeud F."/>
            <person name="Deschamps P."/>
            <person name="Dittami S.M."/>
            <person name="Gabaldon T."/>
            <person name="Gachon C.M."/>
            <person name="Groisillier A."/>
            <person name="Herve C."/>
            <person name="Jabbari K."/>
            <person name="Katinka M."/>
            <person name="Kloareg B."/>
            <person name="Kowalczyk N."/>
            <person name="Labadie K."/>
            <person name="Leblanc C."/>
            <person name="Lopez P.J."/>
            <person name="McLachlan D.H."/>
            <person name="Meslet-Cladiere L."/>
            <person name="Moustafa A."/>
            <person name="Nehr Z."/>
            <person name="Nyvall Collen P."/>
            <person name="Panaud O."/>
            <person name="Partensky F."/>
            <person name="Poulain J."/>
            <person name="Rensing S.A."/>
            <person name="Rousvoal S."/>
            <person name="Samson G."/>
            <person name="Symeonidi A."/>
            <person name="Weissenbach J."/>
            <person name="Zambounis A."/>
            <person name="Wincker P."/>
            <person name="Boyen C."/>
        </authorList>
    </citation>
    <scope>NUCLEOTIDE SEQUENCE [LARGE SCALE GENOMIC DNA]</scope>
    <source>
        <strain evidence="11">cv. Stackhouse</strain>
    </source>
</reference>
<protein>
    <submittedName>
        <fullName evidence="10">Mitogen-activated protein kinase 14-2, MPK14-2</fullName>
    </submittedName>
</protein>
<keyword evidence="3 6" id="KW-0547">Nucleotide-binding</keyword>
<dbReference type="GO" id="GO:0005524">
    <property type="term" value="F:ATP binding"/>
    <property type="evidence" value="ECO:0007669"/>
    <property type="project" value="UniProtKB-UniRule"/>
</dbReference>
<dbReference type="InterPro" id="IPR011009">
    <property type="entry name" value="Kinase-like_dom_sf"/>
</dbReference>
<dbReference type="FunFam" id="3.30.200.20:FF:000046">
    <property type="entry name" value="Mitogen-activated protein kinase"/>
    <property type="match status" value="1"/>
</dbReference>
<dbReference type="GO" id="GO:0004674">
    <property type="term" value="F:protein serine/threonine kinase activity"/>
    <property type="evidence" value="ECO:0007669"/>
    <property type="project" value="UniProtKB-KW"/>
</dbReference>
<dbReference type="Gramene" id="CDF77464">
    <property type="protein sequence ID" value="CDF77464"/>
    <property type="gene ID" value="CHC_T00009481001"/>
</dbReference>
<dbReference type="KEGG" id="ccp:CHC_T00009481001"/>
<keyword evidence="5 6" id="KW-0067">ATP-binding</keyword>
<dbReference type="STRING" id="2769.S0F3J8"/>
<name>S0F3J8_CHOCR</name>
<dbReference type="PROSITE" id="PS00107">
    <property type="entry name" value="PROTEIN_KINASE_ATP"/>
    <property type="match status" value="1"/>
</dbReference>
<keyword evidence="11" id="KW-1185">Reference proteome</keyword>
<dbReference type="RefSeq" id="XP_005712338.1">
    <property type="nucleotide sequence ID" value="XM_005712281.1"/>
</dbReference>
<comment type="similarity">
    <text evidence="7">Belongs to the protein kinase superfamily.</text>
</comment>
<dbReference type="PANTHER" id="PTHR24055">
    <property type="entry name" value="MITOGEN-ACTIVATED PROTEIN KINASE"/>
    <property type="match status" value="1"/>
</dbReference>
<dbReference type="SUPFAM" id="SSF56112">
    <property type="entry name" value="Protein kinase-like (PK-like)"/>
    <property type="match status" value="1"/>
</dbReference>
<feature type="binding site" evidence="6">
    <location>
        <position position="40"/>
    </location>
    <ligand>
        <name>ATP</name>
        <dbReference type="ChEBI" id="CHEBI:30616"/>
    </ligand>
</feature>
<dbReference type="InterPro" id="IPR000719">
    <property type="entry name" value="Prot_kinase_dom"/>
</dbReference>
<evidence type="ECO:0000256" key="6">
    <source>
        <dbReference type="PROSITE-ProRule" id="PRU10141"/>
    </source>
</evidence>
<dbReference type="EMBL" id="HG001523">
    <property type="protein sequence ID" value="CDF77464.1"/>
    <property type="molecule type" value="Genomic_DNA"/>
</dbReference>
<evidence type="ECO:0000313" key="10">
    <source>
        <dbReference type="EMBL" id="CDF77464.1"/>
    </source>
</evidence>
<dbReference type="InterPro" id="IPR008271">
    <property type="entry name" value="Ser/Thr_kinase_AS"/>
</dbReference>
<organism evidence="10 11">
    <name type="scientific">Chondrus crispus</name>
    <name type="common">Carrageen Irish moss</name>
    <name type="synonym">Polymorpha crispa</name>
    <dbReference type="NCBI Taxonomy" id="2769"/>
    <lineage>
        <taxon>Eukaryota</taxon>
        <taxon>Rhodophyta</taxon>
        <taxon>Florideophyceae</taxon>
        <taxon>Rhodymeniophycidae</taxon>
        <taxon>Gigartinales</taxon>
        <taxon>Gigartinaceae</taxon>
        <taxon>Chondrus</taxon>
    </lineage>
</organism>
<feature type="domain" description="Protein kinase" evidence="9">
    <location>
        <begin position="11"/>
        <end position="306"/>
    </location>
</feature>
<dbReference type="FunFam" id="1.10.510.10:FF:000439">
    <property type="entry name" value="Mitogen-activated protein kinase"/>
    <property type="match status" value="1"/>
</dbReference>
<dbReference type="Gene3D" id="1.10.510.10">
    <property type="entry name" value="Transferase(Phosphotransferase) domain 1"/>
    <property type="match status" value="1"/>
</dbReference>
<dbReference type="InterPro" id="IPR017441">
    <property type="entry name" value="Protein_kinase_ATP_BS"/>
</dbReference>
<evidence type="ECO:0000256" key="2">
    <source>
        <dbReference type="ARBA" id="ARBA00022679"/>
    </source>
</evidence>
<evidence type="ECO:0000256" key="4">
    <source>
        <dbReference type="ARBA" id="ARBA00022777"/>
    </source>
</evidence>
<evidence type="ECO:0000256" key="5">
    <source>
        <dbReference type="ARBA" id="ARBA00022840"/>
    </source>
</evidence>
<evidence type="ECO:0000259" key="9">
    <source>
        <dbReference type="PROSITE" id="PS50011"/>
    </source>
</evidence>
<dbReference type="SMART" id="SM00220">
    <property type="entry name" value="S_TKc"/>
    <property type="match status" value="1"/>
</dbReference>
<gene>
    <name evidence="10" type="ORF">CHC_T00009481001</name>
</gene>
<proteinExistence type="inferred from homology"/>